<feature type="transmembrane region" description="Helical" evidence="1">
    <location>
        <begin position="156"/>
        <end position="178"/>
    </location>
</feature>
<feature type="transmembrane region" description="Helical" evidence="1">
    <location>
        <begin position="55"/>
        <end position="75"/>
    </location>
</feature>
<comment type="caution">
    <text evidence="2">The sequence shown here is derived from an EMBL/GenBank/DDBJ whole genome shotgun (WGS) entry which is preliminary data.</text>
</comment>
<dbReference type="Proteomes" id="UP001156102">
    <property type="component" value="Unassembled WGS sequence"/>
</dbReference>
<dbReference type="RefSeq" id="WP_254760393.1">
    <property type="nucleotide sequence ID" value="NZ_JANCLT010000012.1"/>
</dbReference>
<name>A0AA41X7Z1_9BACI</name>
<keyword evidence="1" id="KW-0472">Membrane</keyword>
<evidence type="ECO:0000256" key="1">
    <source>
        <dbReference type="SAM" id="Phobius"/>
    </source>
</evidence>
<keyword evidence="1" id="KW-0812">Transmembrane</keyword>
<keyword evidence="1" id="KW-1133">Transmembrane helix</keyword>
<reference evidence="2" key="1">
    <citation type="submission" date="2022-07" db="EMBL/GenBank/DDBJ databases">
        <authorList>
            <person name="Li W.-J."/>
            <person name="Deng Q.-Q."/>
        </authorList>
    </citation>
    <scope>NUCLEOTIDE SEQUENCE</scope>
    <source>
        <strain evidence="2">SYSU M60031</strain>
    </source>
</reference>
<gene>
    <name evidence="2" type="ORF">NK662_18295</name>
</gene>
<accession>A0AA41X7Z1</accession>
<protein>
    <submittedName>
        <fullName evidence="2">DUF969 domain-containing protein</fullName>
    </submittedName>
</protein>
<feature type="transmembrane region" description="Helical" evidence="1">
    <location>
        <begin position="190"/>
        <end position="209"/>
    </location>
</feature>
<feature type="transmembrane region" description="Helical" evidence="1">
    <location>
        <begin position="7"/>
        <end position="35"/>
    </location>
</feature>
<evidence type="ECO:0000313" key="2">
    <source>
        <dbReference type="EMBL" id="MCP8970472.1"/>
    </source>
</evidence>
<organism evidence="2 3">
    <name type="scientific">Ectobacillus ponti</name>
    <dbReference type="NCBI Taxonomy" id="2961894"/>
    <lineage>
        <taxon>Bacteria</taxon>
        <taxon>Bacillati</taxon>
        <taxon>Bacillota</taxon>
        <taxon>Bacilli</taxon>
        <taxon>Bacillales</taxon>
        <taxon>Bacillaceae</taxon>
        <taxon>Ectobacillus</taxon>
    </lineage>
</organism>
<sequence length="232" mass="25171">MIKLIGIVIVAVGFALRFNTLLVVMAAGIVTGLVSGMSFHDVLTKFGQVFIDNRYMSLPIILTLPVIGILERYGLKERAEELIKRAKAATAGRVMLSYLLIREVSAAVGLNIGGHAQTVRPLVAPMAEGAAAAKHGELPKELQDEIKAHAAASENVGWFFGEDIFIATGAILLMKGFFDSVGMDVGVWDMALWGIPTAISAFVLSWLRFKRLDRRIARAVKPAETRSNDHIA</sequence>
<dbReference type="EMBL" id="JANCLT010000012">
    <property type="protein sequence ID" value="MCP8970472.1"/>
    <property type="molecule type" value="Genomic_DNA"/>
</dbReference>
<evidence type="ECO:0000313" key="3">
    <source>
        <dbReference type="Proteomes" id="UP001156102"/>
    </source>
</evidence>
<dbReference type="AlphaFoldDB" id="A0AA41X7Z1"/>
<proteinExistence type="predicted"/>
<dbReference type="InterPro" id="IPR010374">
    <property type="entry name" value="DUF969"/>
</dbReference>
<keyword evidence="3" id="KW-1185">Reference proteome</keyword>
<dbReference type="Pfam" id="PF06149">
    <property type="entry name" value="DUF969"/>
    <property type="match status" value="1"/>
</dbReference>